<organism evidence="1">
    <name type="scientific">Rhizophora mucronata</name>
    <name type="common">Asiatic mangrove</name>
    <dbReference type="NCBI Taxonomy" id="61149"/>
    <lineage>
        <taxon>Eukaryota</taxon>
        <taxon>Viridiplantae</taxon>
        <taxon>Streptophyta</taxon>
        <taxon>Embryophyta</taxon>
        <taxon>Tracheophyta</taxon>
        <taxon>Spermatophyta</taxon>
        <taxon>Magnoliopsida</taxon>
        <taxon>eudicotyledons</taxon>
        <taxon>Gunneridae</taxon>
        <taxon>Pentapetalae</taxon>
        <taxon>rosids</taxon>
        <taxon>fabids</taxon>
        <taxon>Malpighiales</taxon>
        <taxon>Rhizophoraceae</taxon>
        <taxon>Rhizophora</taxon>
    </lineage>
</organism>
<accession>A0A2P2QWJ7</accession>
<name>A0A2P2QWJ7_RHIMU</name>
<proteinExistence type="predicted"/>
<sequence>MAPPSPSTPGKVFVVFSPVSCHRRADQRNNFVDFWQ</sequence>
<reference evidence="1" key="1">
    <citation type="submission" date="2018-02" db="EMBL/GenBank/DDBJ databases">
        <title>Rhizophora mucronata_Transcriptome.</title>
        <authorList>
            <person name="Meera S.P."/>
            <person name="Sreeshan A."/>
            <person name="Augustine A."/>
        </authorList>
    </citation>
    <scope>NUCLEOTIDE SEQUENCE</scope>
    <source>
        <tissue evidence="1">Leaf</tissue>
    </source>
</reference>
<evidence type="ECO:0000313" key="1">
    <source>
        <dbReference type="EMBL" id="MBX71382.1"/>
    </source>
</evidence>
<dbReference type="EMBL" id="GGEC01090898">
    <property type="protein sequence ID" value="MBX71382.1"/>
    <property type="molecule type" value="Transcribed_RNA"/>
</dbReference>
<protein>
    <submittedName>
        <fullName evidence="1">Uncharacterized protein</fullName>
    </submittedName>
</protein>
<dbReference type="AlphaFoldDB" id="A0A2P2QWJ7"/>